<dbReference type="EMBL" id="BJMV01000008">
    <property type="protein sequence ID" value="GEB85956.1"/>
    <property type="molecule type" value="Genomic_DNA"/>
</dbReference>
<dbReference type="Proteomes" id="UP000317730">
    <property type="component" value="Unassembled WGS sequence"/>
</dbReference>
<dbReference type="Pfam" id="PF00534">
    <property type="entry name" value="Glycos_transf_1"/>
    <property type="match status" value="1"/>
</dbReference>
<comment type="caution">
    <text evidence="3">The sequence shown here is derived from an EMBL/GenBank/DDBJ whole genome shotgun (WGS) entry which is preliminary data.</text>
</comment>
<dbReference type="PANTHER" id="PTHR45947">
    <property type="entry name" value="SULFOQUINOVOSYL TRANSFERASE SQD2"/>
    <property type="match status" value="1"/>
</dbReference>
<keyword evidence="3" id="KW-0808">Transferase</keyword>
<keyword evidence="4" id="KW-1185">Reference proteome</keyword>
<gene>
    <name evidence="3" type="ORF">APE01nite_17530</name>
</gene>
<dbReference type="SUPFAM" id="SSF53756">
    <property type="entry name" value="UDP-Glycosyltransferase/glycogen phosphorylase"/>
    <property type="match status" value="1"/>
</dbReference>
<dbReference type="Gene3D" id="3.40.50.2000">
    <property type="entry name" value="Glycogen Phosphorylase B"/>
    <property type="match status" value="2"/>
</dbReference>
<dbReference type="InterPro" id="IPR028098">
    <property type="entry name" value="Glyco_trans_4-like_N"/>
</dbReference>
<dbReference type="Pfam" id="PF13439">
    <property type="entry name" value="Glyco_transf_4"/>
    <property type="match status" value="1"/>
</dbReference>
<proteinExistence type="predicted"/>
<dbReference type="PANTHER" id="PTHR45947:SF3">
    <property type="entry name" value="SULFOQUINOVOSYL TRANSFERASE SQD2"/>
    <property type="match status" value="1"/>
</dbReference>
<dbReference type="GO" id="GO:0016757">
    <property type="term" value="F:glycosyltransferase activity"/>
    <property type="evidence" value="ECO:0007669"/>
    <property type="project" value="InterPro"/>
</dbReference>
<reference evidence="3 4" key="1">
    <citation type="submission" date="2019-06" db="EMBL/GenBank/DDBJ databases">
        <title>Whole genome shotgun sequence of Acetobacter peroxydans NBRC 13755.</title>
        <authorList>
            <person name="Hosoyama A."/>
            <person name="Uohara A."/>
            <person name="Ohji S."/>
            <person name="Ichikawa N."/>
        </authorList>
    </citation>
    <scope>NUCLEOTIDE SEQUENCE [LARGE SCALE GENOMIC DNA]</scope>
    <source>
        <strain evidence="3 4">NBRC 13755</strain>
    </source>
</reference>
<feature type="domain" description="Glycosyl transferase family 1" evidence="1">
    <location>
        <begin position="208"/>
        <end position="354"/>
    </location>
</feature>
<dbReference type="OrthoDB" id="9802525at2"/>
<organism evidence="3 4">
    <name type="scientific">Acetobacter peroxydans</name>
    <dbReference type="NCBI Taxonomy" id="104098"/>
    <lineage>
        <taxon>Bacteria</taxon>
        <taxon>Pseudomonadati</taxon>
        <taxon>Pseudomonadota</taxon>
        <taxon>Alphaproteobacteria</taxon>
        <taxon>Acetobacterales</taxon>
        <taxon>Acetobacteraceae</taxon>
        <taxon>Acetobacter</taxon>
    </lineage>
</organism>
<dbReference type="RefSeq" id="WP_141376620.1">
    <property type="nucleotide sequence ID" value="NZ_BAPL01000030.1"/>
</dbReference>
<evidence type="ECO:0000313" key="4">
    <source>
        <dbReference type="Proteomes" id="UP000317730"/>
    </source>
</evidence>
<sequence length="389" mass="42841">MKIADVSEFYAPQGGGVKTYVEAKFRAADRLGHTLVLIAPGPEDRVEPRPGGRIVWVKSPVMPADPRYRMFWKAEPVWRVLDEEKPDMVEGSSPWRGGWLAGQWRGKAPRALFMHADPVAVYPQTLLGGFLSEKTIDSFFGWFWRYLRRLDASYDRCVVAGQWLADRFARQGLERIEVVPFGIQGGEFSPALRDETLRASMLAACGLDSRATLLVTVGRHHPEKRVPMLMRAVSMVPKEQPVGLYVIGDGLQHAKVCKLAAGLPHVHIAGAETDRMRLARMMASADALFHGSTAETFGFVVAEALCSGTPLIVPAAGGAGDLARPAYAETYKPGDAQDAARAIMRFAARDRQALSTAAYEAGLQVGDIERHFDRLFALYQKLVDQKCAC</sequence>
<evidence type="ECO:0000313" key="3">
    <source>
        <dbReference type="EMBL" id="GEB85956.1"/>
    </source>
</evidence>
<evidence type="ECO:0000259" key="1">
    <source>
        <dbReference type="Pfam" id="PF00534"/>
    </source>
</evidence>
<dbReference type="InterPro" id="IPR001296">
    <property type="entry name" value="Glyco_trans_1"/>
</dbReference>
<dbReference type="InterPro" id="IPR050194">
    <property type="entry name" value="Glycosyltransferase_grp1"/>
</dbReference>
<dbReference type="AlphaFoldDB" id="A0A4Y3TU73"/>
<name>A0A4Y3TU73_9PROT</name>
<evidence type="ECO:0000259" key="2">
    <source>
        <dbReference type="Pfam" id="PF13439"/>
    </source>
</evidence>
<protein>
    <submittedName>
        <fullName evidence="3">Glycosyl transferase family 1</fullName>
    </submittedName>
</protein>
<feature type="domain" description="Glycosyltransferase subfamily 4-like N-terminal" evidence="2">
    <location>
        <begin position="15"/>
        <end position="183"/>
    </location>
</feature>
<accession>A0A4Y3TU73</accession>